<evidence type="ECO:0000313" key="2">
    <source>
        <dbReference type="EMBL" id="KAJ5103259.1"/>
    </source>
</evidence>
<dbReference type="Proteomes" id="UP001149074">
    <property type="component" value="Unassembled WGS sequence"/>
</dbReference>
<proteinExistence type="predicted"/>
<reference evidence="2" key="1">
    <citation type="submission" date="2022-11" db="EMBL/GenBank/DDBJ databases">
        <authorList>
            <person name="Petersen C."/>
        </authorList>
    </citation>
    <scope>NUCLEOTIDE SEQUENCE</scope>
    <source>
        <strain evidence="2">IBT 30761</strain>
    </source>
</reference>
<comment type="caution">
    <text evidence="2">The sequence shown here is derived from an EMBL/GenBank/DDBJ whole genome shotgun (WGS) entry which is preliminary data.</text>
</comment>
<name>A0A9W9KEB4_9EURO</name>
<protein>
    <submittedName>
        <fullName evidence="2">Uncharacterized protein</fullName>
    </submittedName>
</protein>
<dbReference type="EMBL" id="JAPQKI010000004">
    <property type="protein sequence ID" value="KAJ5103259.1"/>
    <property type="molecule type" value="Genomic_DNA"/>
</dbReference>
<organism evidence="2 3">
    <name type="scientific">Penicillium argentinense</name>
    <dbReference type="NCBI Taxonomy" id="1131581"/>
    <lineage>
        <taxon>Eukaryota</taxon>
        <taxon>Fungi</taxon>
        <taxon>Dikarya</taxon>
        <taxon>Ascomycota</taxon>
        <taxon>Pezizomycotina</taxon>
        <taxon>Eurotiomycetes</taxon>
        <taxon>Eurotiomycetidae</taxon>
        <taxon>Eurotiales</taxon>
        <taxon>Aspergillaceae</taxon>
        <taxon>Penicillium</taxon>
    </lineage>
</organism>
<evidence type="ECO:0000313" key="3">
    <source>
        <dbReference type="Proteomes" id="UP001149074"/>
    </source>
</evidence>
<reference evidence="2" key="2">
    <citation type="journal article" date="2023" name="IMA Fungus">
        <title>Comparative genomic study of the Penicillium genus elucidates a diverse pangenome and 15 lateral gene transfer events.</title>
        <authorList>
            <person name="Petersen C."/>
            <person name="Sorensen T."/>
            <person name="Nielsen M.R."/>
            <person name="Sondergaard T.E."/>
            <person name="Sorensen J.L."/>
            <person name="Fitzpatrick D.A."/>
            <person name="Frisvad J.C."/>
            <person name="Nielsen K.L."/>
        </authorList>
    </citation>
    <scope>NUCLEOTIDE SEQUENCE</scope>
    <source>
        <strain evidence="2">IBT 30761</strain>
    </source>
</reference>
<accession>A0A9W9KEB4</accession>
<dbReference type="AlphaFoldDB" id="A0A9W9KEB4"/>
<dbReference type="GeneID" id="81355261"/>
<gene>
    <name evidence="2" type="ORF">N7532_003788</name>
</gene>
<dbReference type="RefSeq" id="XP_056476639.1">
    <property type="nucleotide sequence ID" value="XM_056616282.1"/>
</dbReference>
<sequence>MGSFSNFRIAQPKMADSTNPPHPEMGWDCAPRQILCCLMRFFIVPPGELKLIIGEFVREYTCGAHGLLTMSYETLHAQWLKIQDQDEPVWRHVHALTGLKTDGIWVERISQIQAIAQRLSITLNVRVGNITEPSGSSAFDADEHLPEILESAVAARSETKPHTAPLVPMDPLPMQKSIEGKPEMTILRLN</sequence>
<feature type="region of interest" description="Disordered" evidence="1">
    <location>
        <begin position="157"/>
        <end position="177"/>
    </location>
</feature>
<evidence type="ECO:0000256" key="1">
    <source>
        <dbReference type="SAM" id="MobiDB-lite"/>
    </source>
</evidence>
<keyword evidence="3" id="KW-1185">Reference proteome</keyword>